<gene>
    <name evidence="1" type="ORF">EYF80_012498</name>
</gene>
<organism evidence="1 2">
    <name type="scientific">Liparis tanakae</name>
    <name type="common">Tanaka's snailfish</name>
    <dbReference type="NCBI Taxonomy" id="230148"/>
    <lineage>
        <taxon>Eukaryota</taxon>
        <taxon>Metazoa</taxon>
        <taxon>Chordata</taxon>
        <taxon>Craniata</taxon>
        <taxon>Vertebrata</taxon>
        <taxon>Euteleostomi</taxon>
        <taxon>Actinopterygii</taxon>
        <taxon>Neopterygii</taxon>
        <taxon>Teleostei</taxon>
        <taxon>Neoteleostei</taxon>
        <taxon>Acanthomorphata</taxon>
        <taxon>Eupercaria</taxon>
        <taxon>Perciformes</taxon>
        <taxon>Cottioidei</taxon>
        <taxon>Cottales</taxon>
        <taxon>Liparidae</taxon>
        <taxon>Liparis</taxon>
    </lineage>
</organism>
<evidence type="ECO:0000313" key="1">
    <source>
        <dbReference type="EMBL" id="TNN77193.1"/>
    </source>
</evidence>
<reference evidence="1 2" key="1">
    <citation type="submission" date="2019-03" db="EMBL/GenBank/DDBJ databases">
        <title>First draft genome of Liparis tanakae, snailfish: a comprehensive survey of snailfish specific genes.</title>
        <authorList>
            <person name="Kim W."/>
            <person name="Song I."/>
            <person name="Jeong J.-H."/>
            <person name="Kim D."/>
            <person name="Kim S."/>
            <person name="Ryu S."/>
            <person name="Song J.Y."/>
            <person name="Lee S.K."/>
        </authorList>
    </citation>
    <scope>NUCLEOTIDE SEQUENCE [LARGE SCALE GENOMIC DNA]</scope>
    <source>
        <tissue evidence="1">Muscle</tissue>
    </source>
</reference>
<comment type="caution">
    <text evidence="1">The sequence shown here is derived from an EMBL/GenBank/DDBJ whole genome shotgun (WGS) entry which is preliminary data.</text>
</comment>
<protein>
    <submittedName>
        <fullName evidence="1">Uncharacterized protein</fullName>
    </submittedName>
</protein>
<dbReference type="EMBL" id="SRLO01000085">
    <property type="protein sequence ID" value="TNN77193.1"/>
    <property type="molecule type" value="Genomic_DNA"/>
</dbReference>
<accession>A0A4Z2IJ43</accession>
<name>A0A4Z2IJ43_9TELE</name>
<sequence>MAIIRVLILTSEEQHKLQMALDEKLLLKGAGFNLVTVAEGSSALVFALRGGGEDLERPGGGENMAVRREAGHRDPWTRVLSGAQVVNVR</sequence>
<proteinExistence type="predicted"/>
<dbReference type="Proteomes" id="UP000314294">
    <property type="component" value="Unassembled WGS sequence"/>
</dbReference>
<evidence type="ECO:0000313" key="2">
    <source>
        <dbReference type="Proteomes" id="UP000314294"/>
    </source>
</evidence>
<dbReference type="AlphaFoldDB" id="A0A4Z2IJ43"/>
<keyword evidence="2" id="KW-1185">Reference proteome</keyword>